<dbReference type="EMBL" id="BARU01003341">
    <property type="protein sequence ID" value="GAH22861.1"/>
    <property type="molecule type" value="Genomic_DNA"/>
</dbReference>
<accession>X1DPI4</accession>
<evidence type="ECO:0000313" key="1">
    <source>
        <dbReference type="EMBL" id="GAH22861.1"/>
    </source>
</evidence>
<sequence length="44" mass="5389">EIQNLLFNIEKEIQLYDYKNLFKDLKKIVPNFNEKKMWSSKLQG</sequence>
<dbReference type="AlphaFoldDB" id="X1DPI4"/>
<name>X1DPI4_9ZZZZ</name>
<feature type="non-terminal residue" evidence="1">
    <location>
        <position position="1"/>
    </location>
</feature>
<protein>
    <submittedName>
        <fullName evidence="1">Uncharacterized protein</fullName>
    </submittedName>
</protein>
<organism evidence="1">
    <name type="scientific">marine sediment metagenome</name>
    <dbReference type="NCBI Taxonomy" id="412755"/>
    <lineage>
        <taxon>unclassified sequences</taxon>
        <taxon>metagenomes</taxon>
        <taxon>ecological metagenomes</taxon>
    </lineage>
</organism>
<comment type="caution">
    <text evidence="1">The sequence shown here is derived from an EMBL/GenBank/DDBJ whole genome shotgun (WGS) entry which is preliminary data.</text>
</comment>
<gene>
    <name evidence="1" type="ORF">S03H2_07294</name>
</gene>
<proteinExistence type="predicted"/>
<reference evidence="1" key="1">
    <citation type="journal article" date="2014" name="Front. Microbiol.">
        <title>High frequency of phylogenetically diverse reductive dehalogenase-homologous genes in deep subseafloor sedimentary metagenomes.</title>
        <authorList>
            <person name="Kawai M."/>
            <person name="Futagami T."/>
            <person name="Toyoda A."/>
            <person name="Takaki Y."/>
            <person name="Nishi S."/>
            <person name="Hori S."/>
            <person name="Arai W."/>
            <person name="Tsubouchi T."/>
            <person name="Morono Y."/>
            <person name="Uchiyama I."/>
            <person name="Ito T."/>
            <person name="Fujiyama A."/>
            <person name="Inagaki F."/>
            <person name="Takami H."/>
        </authorList>
    </citation>
    <scope>NUCLEOTIDE SEQUENCE</scope>
    <source>
        <strain evidence="1">Expedition CK06-06</strain>
    </source>
</reference>